<dbReference type="Gene3D" id="3.30.70.60">
    <property type="match status" value="1"/>
</dbReference>
<dbReference type="PANTHER" id="PTHR39555:SF1">
    <property type="entry name" value="TYPE IV PILUS INNER MEMBRANE COMPONENT PILO"/>
    <property type="match status" value="1"/>
</dbReference>
<dbReference type="EMBL" id="CP094241">
    <property type="protein sequence ID" value="UNV84672.1"/>
    <property type="molecule type" value="Genomic_DNA"/>
</dbReference>
<evidence type="ECO:0000313" key="5">
    <source>
        <dbReference type="Proteomes" id="UP000004982"/>
    </source>
</evidence>
<dbReference type="Proteomes" id="UP000829455">
    <property type="component" value="Chromosome"/>
</dbReference>
<reference evidence="3 5" key="1">
    <citation type="submission" date="2011-05" db="EMBL/GenBank/DDBJ databases">
        <authorList>
            <person name="Muzny D."/>
            <person name="Qin X."/>
            <person name="Deng J."/>
            <person name="Jiang H."/>
            <person name="Liu Y."/>
            <person name="Qu J."/>
            <person name="Song X.-Z."/>
            <person name="Zhang L."/>
            <person name="Thornton R."/>
            <person name="Coyle M."/>
            <person name="Francisco L."/>
            <person name="Jackson L."/>
            <person name="Javaid M."/>
            <person name="Korchina V."/>
            <person name="Kovar C."/>
            <person name="Mata R."/>
            <person name="Mathew T."/>
            <person name="Ngo R."/>
            <person name="Nguyen L."/>
            <person name="Nguyen N."/>
            <person name="Okwuonu G."/>
            <person name="Ongeri F."/>
            <person name="Pham C."/>
            <person name="Simmons D."/>
            <person name="Wilczek-Boney K."/>
            <person name="Hale W."/>
            <person name="Jakkamsetti A."/>
            <person name="Pham P."/>
            <person name="Ruth R."/>
            <person name="San Lucas F."/>
            <person name="Warren J."/>
            <person name="Zhang J."/>
            <person name="Zhao Z."/>
            <person name="Zhou C."/>
            <person name="Zhu D."/>
            <person name="Lee S."/>
            <person name="Bess C."/>
            <person name="Blankenburg K."/>
            <person name="Forbes L."/>
            <person name="Fu Q."/>
            <person name="Gubbala S."/>
            <person name="Hirani K."/>
            <person name="Jayaseelan J.C."/>
            <person name="Lara F."/>
            <person name="Munidasa M."/>
            <person name="Palculict T."/>
            <person name="Patil S."/>
            <person name="Pu L.-L."/>
            <person name="Saada N."/>
            <person name="Tang L."/>
            <person name="Weissenberger G."/>
            <person name="Zhu Y."/>
            <person name="Hemphill L."/>
            <person name="Shang Y."/>
            <person name="Youmans B."/>
            <person name="Ayvaz T."/>
            <person name="Ross M."/>
            <person name="Santibanez J."/>
            <person name="Aqrawi P."/>
            <person name="Gross S."/>
            <person name="Joshi V."/>
            <person name="Fowler G."/>
            <person name="Nazareth L."/>
            <person name="Reid J."/>
            <person name="Worley K."/>
            <person name="Petrosino J."/>
            <person name="Highlander S."/>
            <person name="Gibbs R."/>
        </authorList>
    </citation>
    <scope>NUCLEOTIDE SEQUENCE [LARGE SCALE GENOMIC DNA]</scope>
    <source>
        <strain evidence="3 5">ATCC 33926</strain>
    </source>
</reference>
<dbReference type="RefSeq" id="WP_003765893.1">
    <property type="nucleotide sequence ID" value="NZ_CP094241.1"/>
</dbReference>
<dbReference type="GO" id="GO:0043683">
    <property type="term" value="P:type IV pilus assembly"/>
    <property type="evidence" value="ECO:0007669"/>
    <property type="project" value="InterPro"/>
</dbReference>
<evidence type="ECO:0000256" key="2">
    <source>
        <dbReference type="SAM" id="Phobius"/>
    </source>
</evidence>
<sequence>MSVSKAKNIDIQNLYLLNMPAKLFIAGLAIAGVLAIGYVGIFKEQLETLSTQEAKEAELKETYTKKSIEAVNLHNLQEELASIRSAFDVLLKQLPTDAEIPNLIQELHQAGSANGLRLDSVVPQAPVNDGPIQKLPYEISITGKHNQISQFARDVGGLSRIITLESLKLSQAADGKSGKEGKSDILTLSATATTYKARPAEEVAAELAAKQKEAQANGSDAQNGAEVDNK</sequence>
<dbReference type="InterPro" id="IPR007445">
    <property type="entry name" value="PilO"/>
</dbReference>
<dbReference type="PANTHER" id="PTHR39555">
    <property type="entry name" value="FIMBRIAL ASSEMBLY PROTEIN PILO-LIKE PROTEIN-RELATED"/>
    <property type="match status" value="1"/>
</dbReference>
<dbReference type="Proteomes" id="UP000004982">
    <property type="component" value="Unassembled WGS sequence"/>
</dbReference>
<evidence type="ECO:0000313" key="4">
    <source>
        <dbReference type="EMBL" id="UNV84672.1"/>
    </source>
</evidence>
<accession>A0AA36UMP1</accession>
<feature type="transmembrane region" description="Helical" evidence="2">
    <location>
        <begin position="21"/>
        <end position="41"/>
    </location>
</feature>
<keyword evidence="2" id="KW-0812">Transmembrane</keyword>
<gene>
    <name evidence="3" type="primary">pilO</name>
    <name evidence="3" type="ORF">HMPREF9418_0276</name>
    <name evidence="4" type="ORF">MON40_11815</name>
</gene>
<feature type="region of interest" description="Disordered" evidence="1">
    <location>
        <begin position="210"/>
        <end position="230"/>
    </location>
</feature>
<evidence type="ECO:0000256" key="1">
    <source>
        <dbReference type="SAM" id="MobiDB-lite"/>
    </source>
</evidence>
<dbReference type="PIRSF" id="PIRSF016482">
    <property type="entry name" value="PilO"/>
    <property type="match status" value="1"/>
</dbReference>
<protein>
    <submittedName>
        <fullName evidence="4">Type 4a pilus biogenesis protein PilO</fullName>
    </submittedName>
    <submittedName>
        <fullName evidence="3">Type IV pilus assembly protein PilO</fullName>
    </submittedName>
</protein>
<keyword evidence="2" id="KW-1133">Transmembrane helix</keyword>
<evidence type="ECO:0000313" key="6">
    <source>
        <dbReference type="Proteomes" id="UP000829455"/>
    </source>
</evidence>
<dbReference type="Gene3D" id="1.10.287.540">
    <property type="entry name" value="Helix hairpin bin"/>
    <property type="match status" value="1"/>
</dbReference>
<dbReference type="Pfam" id="PF04350">
    <property type="entry name" value="PilO"/>
    <property type="match status" value="1"/>
</dbReference>
<organism evidence="3 5">
    <name type="scientific">Neisseria macacae ATCC 33926</name>
    <dbReference type="NCBI Taxonomy" id="997348"/>
    <lineage>
        <taxon>Bacteria</taxon>
        <taxon>Pseudomonadati</taxon>
        <taxon>Pseudomonadota</taxon>
        <taxon>Betaproteobacteria</taxon>
        <taxon>Neisseriales</taxon>
        <taxon>Neisseriaceae</taxon>
        <taxon>Neisseria</taxon>
    </lineage>
</organism>
<dbReference type="EMBL" id="AFQE01000018">
    <property type="protein sequence ID" value="EGQ78289.1"/>
    <property type="molecule type" value="Genomic_DNA"/>
</dbReference>
<dbReference type="AlphaFoldDB" id="A0AA36UMP1"/>
<dbReference type="GO" id="GO:0043107">
    <property type="term" value="P:type IV pilus-dependent motility"/>
    <property type="evidence" value="ECO:0007669"/>
    <property type="project" value="InterPro"/>
</dbReference>
<reference evidence="4 6" key="2">
    <citation type="submission" date="2022-03" db="EMBL/GenBank/DDBJ databases">
        <title>Genome sequencing of Neisseria macacae.</title>
        <authorList>
            <person name="Baek M.-G."/>
        </authorList>
    </citation>
    <scope>NUCLEOTIDE SEQUENCE [LARGE SCALE GENOMIC DNA]</scope>
    <source>
        <strain evidence="4 6">ATCC 33926</strain>
    </source>
</reference>
<keyword evidence="2" id="KW-0472">Membrane</keyword>
<keyword evidence="6" id="KW-1185">Reference proteome</keyword>
<name>A0AA36UMP1_9NEIS</name>
<dbReference type="InterPro" id="IPR014717">
    <property type="entry name" value="Transl_elong_EF1B/ribsomal_bS6"/>
</dbReference>
<proteinExistence type="predicted"/>
<evidence type="ECO:0000313" key="3">
    <source>
        <dbReference type="EMBL" id="EGQ78289.1"/>
    </source>
</evidence>